<feature type="modified residue" description="N6-methyllysine" evidence="10">
    <location>
        <position position="35"/>
    </location>
</feature>
<evidence type="ECO:0007829" key="10">
    <source>
        <dbReference type="PDB" id="4P98"/>
    </source>
</evidence>
<dbReference type="AlphaFoldDB" id="D3F9N7"/>
<dbReference type="Proteomes" id="UP000008229">
    <property type="component" value="Chromosome"/>
</dbReference>
<dbReference type="KEGG" id="cwo:Cwoe_2680"/>
<protein>
    <submittedName>
        <fullName evidence="8">Basic membrane lipoprotein</fullName>
    </submittedName>
</protein>
<evidence type="ECO:0000313" key="9">
    <source>
        <dbReference type="Proteomes" id="UP000008229"/>
    </source>
</evidence>
<evidence type="ECO:0000256" key="3">
    <source>
        <dbReference type="ARBA" id="ARBA00022475"/>
    </source>
</evidence>
<keyword evidence="3" id="KW-1003">Cell membrane</keyword>
<evidence type="ECO:0000259" key="7">
    <source>
        <dbReference type="Pfam" id="PF02608"/>
    </source>
</evidence>
<dbReference type="STRING" id="469383.Cwoe_2680"/>
<gene>
    <name evidence="8" type="ordered locus">Cwoe_2680</name>
</gene>
<keyword evidence="6 8" id="KW-0449">Lipoprotein</keyword>
<dbReference type="HOGENOM" id="CLU_038813_1_1_11"/>
<evidence type="ECO:0000256" key="1">
    <source>
        <dbReference type="ARBA" id="ARBA00004193"/>
    </source>
</evidence>
<evidence type="ECO:0000313" key="8">
    <source>
        <dbReference type="EMBL" id="ADB51099.1"/>
    </source>
</evidence>
<dbReference type="InterPro" id="IPR028082">
    <property type="entry name" value="Peripla_BP_I"/>
</dbReference>
<feature type="domain" description="ABC transporter substrate-binding protein PnrA-like" evidence="7">
    <location>
        <begin position="34"/>
        <end position="230"/>
    </location>
</feature>
<dbReference type="PANTHER" id="PTHR34296:SF2">
    <property type="entry name" value="ABC TRANSPORTER GUANOSINE-BINDING PROTEIN NUPN"/>
    <property type="match status" value="1"/>
</dbReference>
<dbReference type="PDB" id="4P98">
    <property type="method" value="X-ray"/>
    <property type="resolution" value="1.90 A"/>
    <property type="chains" value="A=19-332"/>
</dbReference>
<dbReference type="PANTHER" id="PTHR34296">
    <property type="entry name" value="TRANSCRIPTIONAL ACTIVATOR PROTEIN MED"/>
    <property type="match status" value="1"/>
</dbReference>
<dbReference type="Pfam" id="PF02608">
    <property type="entry name" value="Bmp"/>
    <property type="match status" value="1"/>
</dbReference>
<reference evidence="8 9" key="1">
    <citation type="journal article" date="2010" name="Stand. Genomic Sci.">
        <title>Complete genome sequence of Conexibacter woesei type strain (ID131577).</title>
        <authorList>
            <person name="Pukall R."/>
            <person name="Lapidus A."/>
            <person name="Glavina Del Rio T."/>
            <person name="Copeland A."/>
            <person name="Tice H."/>
            <person name="Cheng J.-F."/>
            <person name="Lucas S."/>
            <person name="Chen F."/>
            <person name="Nolan M."/>
            <person name="Bruce D."/>
            <person name="Goodwin L."/>
            <person name="Pitluck S."/>
            <person name="Mavromatis K."/>
            <person name="Ivanova N."/>
            <person name="Ovchinnikova G."/>
            <person name="Pati A."/>
            <person name="Chen A."/>
            <person name="Palaniappan K."/>
            <person name="Land M."/>
            <person name="Hauser L."/>
            <person name="Chang Y.-J."/>
            <person name="Jeffries C.D."/>
            <person name="Chain P."/>
            <person name="Meincke L."/>
            <person name="Sims D."/>
            <person name="Brettin T."/>
            <person name="Detter J.C."/>
            <person name="Rohde M."/>
            <person name="Goeker M."/>
            <person name="Bristow J."/>
            <person name="Eisen J.A."/>
            <person name="Markowitz V."/>
            <person name="Kyrpides N.C."/>
            <person name="Klenk H.-P."/>
            <person name="Hugenholtz P."/>
        </authorList>
    </citation>
    <scope>NUCLEOTIDE SEQUENCE [LARGE SCALE GENOMIC DNA]</scope>
    <source>
        <strain evidence="9">DSM 14684 / CIP 108061 / JCM 11494 / NBRC 100937 / ID131577</strain>
    </source>
</reference>
<dbReference type="EMBL" id="CP001854">
    <property type="protein sequence ID" value="ADB51099.1"/>
    <property type="molecule type" value="Genomic_DNA"/>
</dbReference>
<reference evidence="9" key="2">
    <citation type="submission" date="2010-01" db="EMBL/GenBank/DDBJ databases">
        <title>The complete genome of Conexibacter woesei DSM 14684.</title>
        <authorList>
            <consortium name="US DOE Joint Genome Institute (JGI-PGF)"/>
            <person name="Lucas S."/>
            <person name="Copeland A."/>
            <person name="Lapidus A."/>
            <person name="Glavina del Rio T."/>
            <person name="Dalin E."/>
            <person name="Tice H."/>
            <person name="Bruce D."/>
            <person name="Goodwin L."/>
            <person name="Pitluck S."/>
            <person name="Kyrpides N."/>
            <person name="Mavromatis K."/>
            <person name="Ivanova N."/>
            <person name="Mikhailova N."/>
            <person name="Chertkov O."/>
            <person name="Brettin T."/>
            <person name="Detter J.C."/>
            <person name="Han C."/>
            <person name="Larimer F."/>
            <person name="Land M."/>
            <person name="Hauser L."/>
            <person name="Markowitz V."/>
            <person name="Cheng J.-F."/>
            <person name="Hugenholtz P."/>
            <person name="Woyke T."/>
            <person name="Wu D."/>
            <person name="Pukall R."/>
            <person name="Steenblock K."/>
            <person name="Schneider S."/>
            <person name="Klenk H.-P."/>
            <person name="Eisen J.A."/>
        </authorList>
    </citation>
    <scope>NUCLEOTIDE SEQUENCE [LARGE SCALE GENOMIC DNA]</scope>
    <source>
        <strain evidence="9">DSM 14684 / CIP 108061 / JCM 11494 / NBRC 100937 / ID131577</strain>
    </source>
</reference>
<feature type="modified residue" description="N6,N6-dimethyllysine" evidence="10">
    <location>
        <position position="260"/>
    </location>
</feature>
<dbReference type="PDBsum" id="4P98"/>
<dbReference type="SUPFAM" id="SSF53822">
    <property type="entry name" value="Periplasmic binding protein-like I"/>
    <property type="match status" value="1"/>
</dbReference>
<evidence type="ECO:0000256" key="2">
    <source>
        <dbReference type="ARBA" id="ARBA00008610"/>
    </source>
</evidence>
<dbReference type="GO" id="GO:0005886">
    <property type="term" value="C:plasma membrane"/>
    <property type="evidence" value="ECO:0007669"/>
    <property type="project" value="UniProtKB-SubCell"/>
</dbReference>
<name>D3F9N7_CONWI</name>
<comment type="similarity">
    <text evidence="2">Belongs to the BMP lipoprotein family.</text>
</comment>
<keyword evidence="4" id="KW-0732">Signal</keyword>
<dbReference type="EvolutionaryTrace" id="D3F9N7"/>
<dbReference type="Gene3D" id="3.40.50.2300">
    <property type="match status" value="2"/>
</dbReference>
<dbReference type="SMR" id="D3F9N7"/>
<evidence type="ECO:0000256" key="6">
    <source>
        <dbReference type="ARBA" id="ARBA00023288"/>
    </source>
</evidence>
<organism evidence="8 9">
    <name type="scientific">Conexibacter woesei (strain DSM 14684 / CCUG 47730 / CIP 108061 / JCM 11494 / NBRC 100937 / ID131577)</name>
    <dbReference type="NCBI Taxonomy" id="469383"/>
    <lineage>
        <taxon>Bacteria</taxon>
        <taxon>Bacillati</taxon>
        <taxon>Actinomycetota</taxon>
        <taxon>Thermoleophilia</taxon>
        <taxon>Solirubrobacterales</taxon>
        <taxon>Conexibacteraceae</taxon>
        <taxon>Conexibacter</taxon>
    </lineage>
</organism>
<keyword evidence="10" id="KW-0002">3D-structure</keyword>
<keyword evidence="9" id="KW-1185">Reference proteome</keyword>
<accession>D3F9N7</accession>
<evidence type="ECO:0000256" key="5">
    <source>
        <dbReference type="ARBA" id="ARBA00023136"/>
    </source>
</evidence>
<comment type="subcellular location">
    <subcellularLocation>
        <location evidence="1">Cell membrane</location>
        <topology evidence="1">Lipid-anchor</topology>
    </subcellularLocation>
</comment>
<reference evidence="10" key="3">
    <citation type="submission" date="2014-04" db="PDB data bank">
        <title>ABC transporter system solute-bindng protein from Conexibacter woesei DSM 14684.</title>
        <authorList>
            <person name="Chang C."/>
            <person name="Endres M."/>
            <person name="Joachimiak G."/>
            <person name="Joachimiak A."/>
        </authorList>
    </citation>
    <scope>X-RAY CRYSTALLOGRAPHY (1.90 ANGSTROMS) OF 19-332</scope>
    <scope>METHYLATION AT LYS-35 AND LYS-260</scope>
</reference>
<evidence type="ECO:0000256" key="4">
    <source>
        <dbReference type="ARBA" id="ARBA00022729"/>
    </source>
</evidence>
<dbReference type="InterPro" id="IPR003760">
    <property type="entry name" value="PnrA-like"/>
</dbReference>
<keyword evidence="5" id="KW-0472">Membrane</keyword>
<dbReference type="InterPro" id="IPR050957">
    <property type="entry name" value="BMP_lipoprotein"/>
</dbReference>
<dbReference type="eggNOG" id="COG1744">
    <property type="taxonomic scope" value="Bacteria"/>
</dbReference>
<proteinExistence type="evidence at protein level"/>
<sequence length="332" mass="34529" precursor="true">MLLALPLLAATTLAACGSDDSGSATAAGGGERAVKVAIIASGQTNDGAFNAWAAEAAERLKADGADVQIRQGLADPTQAEPVIRQFAARGFDLVVGHGIDVSEPILRVATEFPDVHFSASGDATLAERLPPNVDGWTYDFGQLGYLDGFVAGSLRGVEKVGAVGGPQLPFVLATHKGIRAGLKAANPRASYEETYTGRFYDLQKEQEAARGLLDKGAQLLVATDDGRGLGQAAVAGDVPTIGVSAAAGADIKAVNITTAKLDLLPTYQSYLEQIRAGTFGRRFDVLALGNRGIVLTPITAVGDVVPDDLQARVDALSERLASGELRLPNFFE</sequence>